<evidence type="ECO:0000259" key="8">
    <source>
        <dbReference type="PROSITE" id="PS50157"/>
    </source>
</evidence>
<feature type="domain" description="C2H2-type" evidence="8">
    <location>
        <begin position="371"/>
        <end position="398"/>
    </location>
</feature>
<feature type="domain" description="C2H2-type" evidence="8">
    <location>
        <begin position="306"/>
        <end position="334"/>
    </location>
</feature>
<dbReference type="VEuPathDB" id="VectorBase:SCAU012184"/>
<dbReference type="Gene3D" id="3.30.160.60">
    <property type="entry name" value="Classic Zinc Finger"/>
    <property type="match status" value="6"/>
</dbReference>
<feature type="domain" description="C2H2-type" evidence="8">
    <location>
        <begin position="896"/>
        <end position="924"/>
    </location>
</feature>
<feature type="domain" description="C2H2-type" evidence="8">
    <location>
        <begin position="944"/>
        <end position="972"/>
    </location>
</feature>
<dbReference type="Pfam" id="PF00096">
    <property type="entry name" value="zf-C2H2"/>
    <property type="match status" value="2"/>
</dbReference>
<feature type="region of interest" description="Disordered" evidence="7">
    <location>
        <begin position="181"/>
        <end position="214"/>
    </location>
</feature>
<dbReference type="SUPFAM" id="SSF57716">
    <property type="entry name" value="Glucocorticoid receptor-like (DNA-binding domain)"/>
    <property type="match status" value="1"/>
</dbReference>
<feature type="binding site" evidence="6">
    <location>
        <position position="62"/>
    </location>
    <ligand>
        <name>Zn(2+)</name>
        <dbReference type="ChEBI" id="CHEBI:29105"/>
    </ligand>
</feature>
<evidence type="ECO:0000256" key="4">
    <source>
        <dbReference type="ARBA" id="ARBA00022833"/>
    </source>
</evidence>
<dbReference type="InterPro" id="IPR013087">
    <property type="entry name" value="Znf_C2H2_type"/>
</dbReference>
<evidence type="ECO:0000256" key="7">
    <source>
        <dbReference type="SAM" id="MobiDB-lite"/>
    </source>
</evidence>
<reference evidence="10" key="1">
    <citation type="submission" date="2020-05" db="UniProtKB">
        <authorList>
            <consortium name="EnsemblMetazoa"/>
        </authorList>
    </citation>
    <scope>IDENTIFICATION</scope>
    <source>
        <strain evidence="10">USDA</strain>
    </source>
</reference>
<dbReference type="GO" id="GO:0008270">
    <property type="term" value="F:zinc ion binding"/>
    <property type="evidence" value="ECO:0007669"/>
    <property type="project" value="UniProtKB-UniRule"/>
</dbReference>
<feature type="domain" description="C2H2-type" evidence="8">
    <location>
        <begin position="343"/>
        <end position="371"/>
    </location>
</feature>
<evidence type="ECO:0000313" key="11">
    <source>
        <dbReference type="Proteomes" id="UP000095300"/>
    </source>
</evidence>
<dbReference type="SMART" id="SM00355">
    <property type="entry name" value="ZnF_C2H2"/>
    <property type="match status" value="15"/>
</dbReference>
<feature type="domain" description="C2H2-type" evidence="8">
    <location>
        <begin position="846"/>
        <end position="869"/>
    </location>
</feature>
<dbReference type="OrthoDB" id="5803930at2759"/>
<keyword evidence="2" id="KW-0677">Repeat</keyword>
<dbReference type="EnsemblMetazoa" id="SCAU012184-RB">
    <property type="protein sequence ID" value="SCAU012184-PB"/>
    <property type="gene ID" value="SCAU012184"/>
</dbReference>
<evidence type="ECO:0000256" key="1">
    <source>
        <dbReference type="ARBA" id="ARBA00022723"/>
    </source>
</evidence>
<feature type="domain" description="ZAD" evidence="9">
    <location>
        <begin position="10"/>
        <end position="89"/>
    </location>
</feature>
<feature type="domain" description="C2H2-type" evidence="8">
    <location>
        <begin position="585"/>
        <end position="613"/>
    </location>
</feature>
<dbReference type="SMART" id="SM00868">
    <property type="entry name" value="zf-AD"/>
    <property type="match status" value="1"/>
</dbReference>
<evidence type="ECO:0000256" key="6">
    <source>
        <dbReference type="PROSITE-ProRule" id="PRU01263"/>
    </source>
</evidence>
<dbReference type="PANTHER" id="PTHR24379">
    <property type="entry name" value="KRAB AND ZINC FINGER DOMAIN-CONTAINING"/>
    <property type="match status" value="1"/>
</dbReference>
<feature type="binding site" evidence="6">
    <location>
        <position position="15"/>
    </location>
    <ligand>
        <name>Zn(2+)</name>
        <dbReference type="ChEBI" id="CHEBI:29105"/>
    </ligand>
</feature>
<protein>
    <submittedName>
        <fullName evidence="10">Uncharacterized protein</fullName>
    </submittedName>
</protein>
<evidence type="ECO:0000256" key="3">
    <source>
        <dbReference type="ARBA" id="ARBA00022771"/>
    </source>
</evidence>
<feature type="binding site" evidence="6">
    <location>
        <position position="65"/>
    </location>
    <ligand>
        <name>Zn(2+)</name>
        <dbReference type="ChEBI" id="CHEBI:29105"/>
    </ligand>
</feature>
<dbReference type="Gene3D" id="3.40.1800.20">
    <property type="match status" value="1"/>
</dbReference>
<accession>A0A1I8PYA1</accession>
<feature type="domain" description="C2H2-type" evidence="8">
    <location>
        <begin position="520"/>
        <end position="548"/>
    </location>
</feature>
<dbReference type="PANTHER" id="PTHR24379:SF121">
    <property type="entry name" value="C2H2-TYPE DOMAIN-CONTAINING PROTEIN"/>
    <property type="match status" value="1"/>
</dbReference>
<feature type="domain" description="C2H2-type" evidence="8">
    <location>
        <begin position="707"/>
        <end position="735"/>
    </location>
</feature>
<proteinExistence type="predicted"/>
<sequence>MLQQQHFTSNYCRLCAKTCNGGHQRILYDETGQANETHELMSKYFTNAMLNMAWERHLKYICEQCWQHIDEFHQFQQSVIEAQKALDLNKELMNELKLTQDVNVKPEMHINQLEKQLELFFAQGSSAGTRDVIKPAAVTYVIKSEEPLDLNSDDGDGTKQHQDSSQLMDEEMSLMSLSYTRSEENSLIRDNDDDDEDEDQQSDEDYGSSDEMPLSSLSQANLSSAASKNPAAKKSAEEFDQLVALWRSSLECEICHELVPSFSHLQEHFSQSHISEICYVMCCQLRLENRYHIENHIRYHNAPPELRCETCFKGFRLTRYLRDHKRNIHSSKAEVGEKLEGKFRCDKCPKAFATKVNLNNHIRGVHVLKRLECNICDRTFVRVEGLRVHMAAHTGNMAHACSFCPEAFACRPYYRRHMRIYHPQEWKQMQNQTAQKESMKDYRRETRGGSMVYICKLCAMEYDKPRSMYNHLRRIHRGDRSSKFVEEEAALPVEQNLPRDSEDNQQTPDLFSLTENTSLYKCPVCYRPYDTKCSLNSHVRRMHQNSSAGINLQALVSSRDELLNVPTNIYLRSKYLVERTATGAFRCKVCSKEYEKKYSLHTHIKHVHPKRATFEQSSIVVSLPPEGDEEEDVENIQVDDHVIRMDAFNCSARILYQCNFCPKAYERKHSIFAHLQRTHNQTSRPESIITKVQVEGKSSEDAPRTLFRCNICAKEYENRLCIYSHVKRVHNRTAQIPGTKRPTYKKIVGRVYVPVVEVATNTGQEKVTPKPQRASMITEPPVPAEQQQNTLHKCPFCPRQYKMRDSLNNHKRRNHKNRIALNNQKSSQKMNLRLKYLSERSPNGSFRCKICSKEYEQKYWLYAHIHRLHPLRIKSEVATEEVEGQEKVYETTSVMYKCKFCPKSYENIGCMYAHTRRTHNKNSQPESYFIKYQVGSENPPSFMYRCRLCGKEYDKRCSIYAHVRRIHNRGTRMNQCTTFTRIVVPKNATKTTDKGNRTPTDDNDAVNVAEVEEDPLMMTVEEAKVLKIEEATSSTYVKTELKDDSNLLEYVTKENEMMEFEDATLESENFIKSEREFLELEPET</sequence>
<dbReference type="SUPFAM" id="SSF57667">
    <property type="entry name" value="beta-beta-alpha zinc fingers"/>
    <property type="match status" value="2"/>
</dbReference>
<evidence type="ECO:0000256" key="2">
    <source>
        <dbReference type="ARBA" id="ARBA00022737"/>
    </source>
</evidence>
<name>A0A1I8PYA1_STOCA</name>
<dbReference type="Proteomes" id="UP000095300">
    <property type="component" value="Unassembled WGS sequence"/>
</dbReference>
<dbReference type="AlphaFoldDB" id="A0A1I8PYA1"/>
<feature type="compositionally biased region" description="Basic and acidic residues" evidence="7">
    <location>
        <begin position="181"/>
        <end position="190"/>
    </location>
</feature>
<feature type="domain" description="C2H2-type" evidence="8">
    <location>
        <begin position="792"/>
        <end position="820"/>
    </location>
</feature>
<dbReference type="PROSITE" id="PS51915">
    <property type="entry name" value="ZAD"/>
    <property type="match status" value="1"/>
</dbReference>
<dbReference type="GO" id="GO:0005634">
    <property type="term" value="C:nucleus"/>
    <property type="evidence" value="ECO:0007669"/>
    <property type="project" value="InterPro"/>
</dbReference>
<feature type="compositionally biased region" description="Acidic residues" evidence="7">
    <location>
        <begin position="191"/>
        <end position="208"/>
    </location>
</feature>
<dbReference type="InterPro" id="IPR036236">
    <property type="entry name" value="Znf_C2H2_sf"/>
</dbReference>
<keyword evidence="1 6" id="KW-0479">Metal-binding</keyword>
<evidence type="ECO:0000259" key="9">
    <source>
        <dbReference type="PROSITE" id="PS51915"/>
    </source>
</evidence>
<feature type="region of interest" description="Disordered" evidence="7">
    <location>
        <begin position="147"/>
        <end position="167"/>
    </location>
</feature>
<evidence type="ECO:0000256" key="5">
    <source>
        <dbReference type="PROSITE-ProRule" id="PRU00042"/>
    </source>
</evidence>
<dbReference type="PROSITE" id="PS50157">
    <property type="entry name" value="ZINC_FINGER_C2H2_2"/>
    <property type="match status" value="13"/>
</dbReference>
<dbReference type="Pfam" id="PF07776">
    <property type="entry name" value="zf-AD"/>
    <property type="match status" value="1"/>
</dbReference>
<feature type="domain" description="C2H2-type" evidence="8">
    <location>
        <begin position="656"/>
        <end position="684"/>
    </location>
</feature>
<organism evidence="10 11">
    <name type="scientific">Stomoxys calcitrans</name>
    <name type="common">Stable fly</name>
    <name type="synonym">Conops calcitrans</name>
    <dbReference type="NCBI Taxonomy" id="35570"/>
    <lineage>
        <taxon>Eukaryota</taxon>
        <taxon>Metazoa</taxon>
        <taxon>Ecdysozoa</taxon>
        <taxon>Arthropoda</taxon>
        <taxon>Hexapoda</taxon>
        <taxon>Insecta</taxon>
        <taxon>Pterygota</taxon>
        <taxon>Neoptera</taxon>
        <taxon>Endopterygota</taxon>
        <taxon>Diptera</taxon>
        <taxon>Brachycera</taxon>
        <taxon>Muscomorpha</taxon>
        <taxon>Muscoidea</taxon>
        <taxon>Muscidae</taxon>
        <taxon>Stomoxys</taxon>
    </lineage>
</organism>
<feature type="binding site" evidence="6">
    <location>
        <position position="12"/>
    </location>
    <ligand>
        <name>Zn(2+)</name>
        <dbReference type="ChEBI" id="CHEBI:29105"/>
    </ligand>
</feature>
<keyword evidence="4 6" id="KW-0862">Zinc</keyword>
<evidence type="ECO:0000313" key="10">
    <source>
        <dbReference type="EnsemblMetazoa" id="SCAU012184-PB"/>
    </source>
</evidence>
<keyword evidence="11" id="KW-1185">Reference proteome</keyword>
<dbReference type="PROSITE" id="PS00028">
    <property type="entry name" value="ZINC_FINGER_C2H2_1"/>
    <property type="match status" value="14"/>
</dbReference>
<feature type="region of interest" description="Disordered" evidence="7">
    <location>
        <begin position="486"/>
        <end position="507"/>
    </location>
</feature>
<dbReference type="InterPro" id="IPR012934">
    <property type="entry name" value="Znf_AD"/>
</dbReference>
<gene>
    <name evidence="10" type="primary">106084646</name>
</gene>
<feature type="domain" description="C2H2-type" evidence="8">
    <location>
        <begin position="453"/>
        <end position="481"/>
    </location>
</feature>
<keyword evidence="3 5" id="KW-0863">Zinc-finger</keyword>
<feature type="domain" description="C2H2-type" evidence="8">
    <location>
        <begin position="399"/>
        <end position="427"/>
    </location>
</feature>